<dbReference type="Proteomes" id="UP000799772">
    <property type="component" value="Unassembled WGS sequence"/>
</dbReference>
<protein>
    <submittedName>
        <fullName evidence="1">Uncharacterized protein</fullName>
    </submittedName>
</protein>
<name>A0A9P4IRX9_9PEZI</name>
<comment type="caution">
    <text evidence="1">The sequence shown here is derived from an EMBL/GenBank/DDBJ whole genome shotgun (WGS) entry which is preliminary data.</text>
</comment>
<proteinExistence type="predicted"/>
<organism evidence="1 2">
    <name type="scientific">Rhizodiscina lignyota</name>
    <dbReference type="NCBI Taxonomy" id="1504668"/>
    <lineage>
        <taxon>Eukaryota</taxon>
        <taxon>Fungi</taxon>
        <taxon>Dikarya</taxon>
        <taxon>Ascomycota</taxon>
        <taxon>Pezizomycotina</taxon>
        <taxon>Dothideomycetes</taxon>
        <taxon>Pleosporomycetidae</taxon>
        <taxon>Aulographales</taxon>
        <taxon>Rhizodiscinaceae</taxon>
        <taxon>Rhizodiscina</taxon>
    </lineage>
</organism>
<keyword evidence="2" id="KW-1185">Reference proteome</keyword>
<accession>A0A9P4IRX9</accession>
<dbReference type="EMBL" id="ML978121">
    <property type="protein sequence ID" value="KAF2104719.1"/>
    <property type="molecule type" value="Genomic_DNA"/>
</dbReference>
<gene>
    <name evidence="1" type="ORF">NA57DRAFT_70926</name>
</gene>
<dbReference type="AlphaFoldDB" id="A0A9P4IRX9"/>
<sequence length="405" mass="45170">MHHAVPPSLKTRKLIFIRPDVVIADLTDDGADKGDILIYLPKELGHEVQDIVRNFTCPNHRRSAQSCLESGATNLLSLIGQKQNQLGDLLLPYPSHLGLPLPARLAAIKAVNDLTAWTRNNAALASLAVLQKQEIAKMAYWLVYIITVAAEGWETDTIDVFPIRKQSRCHIPRAVPFCMNCGGKIKGLEKNWCQGYPVSRQWAWCPCQQDPKWVNIGSTVTEAQKLHDLDVLFSGQLPATPQKPQPQSTNGPFADRAANYTITIEQTSNPETKNNFGVANSRTTWYLYNSNHKLLDTGHQPLGPFDNKISALYMDGAPCRVQILISDPTHKTTTDIHFTYLTGEKVQPTWDSGNPPNIKGTSHSGRGPEWDKLYSCNTHAGDWKPSTPVSTYFRTFNCTFYGYTP</sequence>
<evidence type="ECO:0000313" key="1">
    <source>
        <dbReference type="EMBL" id="KAF2104719.1"/>
    </source>
</evidence>
<evidence type="ECO:0000313" key="2">
    <source>
        <dbReference type="Proteomes" id="UP000799772"/>
    </source>
</evidence>
<reference evidence="1" key="1">
    <citation type="journal article" date="2020" name="Stud. Mycol.">
        <title>101 Dothideomycetes genomes: a test case for predicting lifestyles and emergence of pathogens.</title>
        <authorList>
            <person name="Haridas S."/>
            <person name="Albert R."/>
            <person name="Binder M."/>
            <person name="Bloem J."/>
            <person name="Labutti K."/>
            <person name="Salamov A."/>
            <person name="Andreopoulos B."/>
            <person name="Baker S."/>
            <person name="Barry K."/>
            <person name="Bills G."/>
            <person name="Bluhm B."/>
            <person name="Cannon C."/>
            <person name="Castanera R."/>
            <person name="Culley D."/>
            <person name="Daum C."/>
            <person name="Ezra D."/>
            <person name="Gonzalez J."/>
            <person name="Henrissat B."/>
            <person name="Kuo A."/>
            <person name="Liang C."/>
            <person name="Lipzen A."/>
            <person name="Lutzoni F."/>
            <person name="Magnuson J."/>
            <person name="Mondo S."/>
            <person name="Nolan M."/>
            <person name="Ohm R."/>
            <person name="Pangilinan J."/>
            <person name="Park H.-J."/>
            <person name="Ramirez L."/>
            <person name="Alfaro M."/>
            <person name="Sun H."/>
            <person name="Tritt A."/>
            <person name="Yoshinaga Y."/>
            <person name="Zwiers L.-H."/>
            <person name="Turgeon B."/>
            <person name="Goodwin S."/>
            <person name="Spatafora J."/>
            <person name="Crous P."/>
            <person name="Grigoriev I."/>
        </authorList>
    </citation>
    <scope>NUCLEOTIDE SEQUENCE</scope>
    <source>
        <strain evidence="1">CBS 133067</strain>
    </source>
</reference>